<sequence length="289" mass="31512">MTAPPEGVEVDHIDFPAGKIRYYRAGLSGPAIVLLHGGGPDNALLSWRHAIPVLAVDHQVYAPDLPGQGGSIPWHGRANQRTFEEVLRWLLDAWQVPDAALVGLSMGASVATGFTLRNPQRVRGLVLVDPMGVQHRLNRHLLAYLALRSRFAGPLAAKLLGMSQGLVRRVLKSVMFSDPSQVRDLAQIIDEVRTEARDRGSIFADWHHDTIGSRSMRINHLPLLDQVRCPTMVIQGDSDALVPAAAGQDTAGAIPDASLRVIGGAGHWPNRERPNEFNAALREFVNARS</sequence>
<dbReference type="InterPro" id="IPR029058">
    <property type="entry name" value="AB_hydrolase_fold"/>
</dbReference>
<comment type="caution">
    <text evidence="2">The sequence shown here is derived from an EMBL/GenBank/DDBJ whole genome shotgun (WGS) entry which is preliminary data.</text>
</comment>
<accession>A0ABV4CJ64</accession>
<dbReference type="SUPFAM" id="SSF53474">
    <property type="entry name" value="alpha/beta-Hydrolases"/>
    <property type="match status" value="1"/>
</dbReference>
<dbReference type="PRINTS" id="PR00412">
    <property type="entry name" value="EPOXHYDRLASE"/>
</dbReference>
<reference evidence="2 3" key="1">
    <citation type="submission" date="2024-08" db="EMBL/GenBank/DDBJ databases">
        <title>Genome mining of Saccharopolyspora cebuensis PGLac3 from Nigerian medicinal plant.</title>
        <authorList>
            <person name="Ezeobiora C.E."/>
            <person name="Igbokwe N.H."/>
            <person name="Amin D.H."/>
            <person name="Mendie U.E."/>
        </authorList>
    </citation>
    <scope>NUCLEOTIDE SEQUENCE [LARGE SCALE GENOMIC DNA]</scope>
    <source>
        <strain evidence="2 3">PGLac3</strain>
    </source>
</reference>
<dbReference type="InterPro" id="IPR000073">
    <property type="entry name" value="AB_hydrolase_1"/>
</dbReference>
<dbReference type="RefSeq" id="WP_345367645.1">
    <property type="nucleotide sequence ID" value="NZ_BAABII010000019.1"/>
</dbReference>
<dbReference type="PRINTS" id="PR00111">
    <property type="entry name" value="ABHYDROLASE"/>
</dbReference>
<protein>
    <submittedName>
        <fullName evidence="2">Alpha/beta fold hydrolase</fullName>
    </submittedName>
</protein>
<dbReference type="Proteomes" id="UP001564626">
    <property type="component" value="Unassembled WGS sequence"/>
</dbReference>
<evidence type="ECO:0000313" key="3">
    <source>
        <dbReference type="Proteomes" id="UP001564626"/>
    </source>
</evidence>
<dbReference type="Pfam" id="PF00561">
    <property type="entry name" value="Abhydrolase_1"/>
    <property type="match status" value="1"/>
</dbReference>
<dbReference type="PANTHER" id="PTHR46438">
    <property type="entry name" value="ALPHA/BETA-HYDROLASES SUPERFAMILY PROTEIN"/>
    <property type="match status" value="1"/>
</dbReference>
<keyword evidence="2" id="KW-0378">Hydrolase</keyword>
<evidence type="ECO:0000259" key="1">
    <source>
        <dbReference type="Pfam" id="PF00561"/>
    </source>
</evidence>
<dbReference type="GO" id="GO:0016787">
    <property type="term" value="F:hydrolase activity"/>
    <property type="evidence" value="ECO:0007669"/>
    <property type="project" value="UniProtKB-KW"/>
</dbReference>
<proteinExistence type="predicted"/>
<gene>
    <name evidence="2" type="ORF">AB8O55_08550</name>
</gene>
<keyword evidence="3" id="KW-1185">Reference proteome</keyword>
<evidence type="ECO:0000313" key="2">
    <source>
        <dbReference type="EMBL" id="MEY8039444.1"/>
    </source>
</evidence>
<dbReference type="Gene3D" id="3.40.50.1820">
    <property type="entry name" value="alpha/beta hydrolase"/>
    <property type="match status" value="1"/>
</dbReference>
<dbReference type="EMBL" id="JBGEHV010000011">
    <property type="protein sequence ID" value="MEY8039444.1"/>
    <property type="molecule type" value="Genomic_DNA"/>
</dbReference>
<dbReference type="InterPro" id="IPR000639">
    <property type="entry name" value="Epox_hydrolase-like"/>
</dbReference>
<name>A0ABV4CJ64_9PSEU</name>
<organism evidence="2 3">
    <name type="scientific">Saccharopolyspora cebuensis</name>
    <dbReference type="NCBI Taxonomy" id="418759"/>
    <lineage>
        <taxon>Bacteria</taxon>
        <taxon>Bacillati</taxon>
        <taxon>Actinomycetota</taxon>
        <taxon>Actinomycetes</taxon>
        <taxon>Pseudonocardiales</taxon>
        <taxon>Pseudonocardiaceae</taxon>
        <taxon>Saccharopolyspora</taxon>
    </lineage>
</organism>
<feature type="domain" description="AB hydrolase-1" evidence="1">
    <location>
        <begin position="30"/>
        <end position="271"/>
    </location>
</feature>